<evidence type="ECO:0000256" key="2">
    <source>
        <dbReference type="SAM" id="MobiDB-lite"/>
    </source>
</evidence>
<evidence type="ECO:0000256" key="1">
    <source>
        <dbReference type="ARBA" id="ARBA00006817"/>
    </source>
</evidence>
<sequence>MSAQDFSATIVVDQTPEAVFEAVTNVRGWWSEEIEGNTAALNDEFKYHYEDVHRCHARLVEVVPSEKVLWLILDNYFKFTEDEKEWTGTHVIFEITRKGSQTQLRMTHQGLVPEVECFNICRDAWSFYIKDSLYNLITTGTGKPNATGKPQTKNEKAIVGAEE</sequence>
<dbReference type="Gene3D" id="3.30.530.20">
    <property type="match status" value="1"/>
</dbReference>
<organism evidence="4 5">
    <name type="scientific">Dyadobacter jiangsuensis</name>
    <dbReference type="NCBI Taxonomy" id="1591085"/>
    <lineage>
        <taxon>Bacteria</taxon>
        <taxon>Pseudomonadati</taxon>
        <taxon>Bacteroidota</taxon>
        <taxon>Cytophagia</taxon>
        <taxon>Cytophagales</taxon>
        <taxon>Spirosomataceae</taxon>
        <taxon>Dyadobacter</taxon>
    </lineage>
</organism>
<dbReference type="InterPro" id="IPR013538">
    <property type="entry name" value="ASHA1/2-like_C"/>
</dbReference>
<dbReference type="CDD" id="cd07814">
    <property type="entry name" value="SRPBCC_CalC_Aha1-like"/>
    <property type="match status" value="1"/>
</dbReference>
<dbReference type="AlphaFoldDB" id="A0A2P8GBD6"/>
<dbReference type="RefSeq" id="WP_106594633.1">
    <property type="nucleotide sequence ID" value="NZ_PYAS01000003.1"/>
</dbReference>
<dbReference type="EMBL" id="PYAS01000003">
    <property type="protein sequence ID" value="PSL31276.1"/>
    <property type="molecule type" value="Genomic_DNA"/>
</dbReference>
<evidence type="ECO:0000313" key="4">
    <source>
        <dbReference type="EMBL" id="PSL31276.1"/>
    </source>
</evidence>
<keyword evidence="5" id="KW-1185">Reference proteome</keyword>
<reference evidence="4 5" key="1">
    <citation type="submission" date="2018-03" db="EMBL/GenBank/DDBJ databases">
        <title>Genomic Encyclopedia of Archaeal and Bacterial Type Strains, Phase II (KMG-II): from individual species to whole genera.</title>
        <authorList>
            <person name="Goeker M."/>
        </authorList>
    </citation>
    <scope>NUCLEOTIDE SEQUENCE [LARGE SCALE GENOMIC DNA]</scope>
    <source>
        <strain evidence="4 5">DSM 29057</strain>
    </source>
</reference>
<feature type="domain" description="Activator of Hsp90 ATPase homologue 1/2-like C-terminal" evidence="3">
    <location>
        <begin position="15"/>
        <end position="135"/>
    </location>
</feature>
<comment type="caution">
    <text evidence="4">The sequence shown here is derived from an EMBL/GenBank/DDBJ whole genome shotgun (WGS) entry which is preliminary data.</text>
</comment>
<dbReference type="Pfam" id="PF08327">
    <property type="entry name" value="AHSA1"/>
    <property type="match status" value="1"/>
</dbReference>
<feature type="compositionally biased region" description="Polar residues" evidence="2">
    <location>
        <begin position="140"/>
        <end position="151"/>
    </location>
</feature>
<name>A0A2P8GBD6_9BACT</name>
<evidence type="ECO:0000313" key="5">
    <source>
        <dbReference type="Proteomes" id="UP000241964"/>
    </source>
</evidence>
<comment type="similarity">
    <text evidence="1">Belongs to the AHA1 family.</text>
</comment>
<dbReference type="OrthoDB" id="287565at2"/>
<protein>
    <submittedName>
        <fullName evidence="4">Uncharacterized protein YndB with AHSA1/START domain</fullName>
    </submittedName>
</protein>
<dbReference type="SUPFAM" id="SSF55961">
    <property type="entry name" value="Bet v1-like"/>
    <property type="match status" value="1"/>
</dbReference>
<proteinExistence type="inferred from homology"/>
<evidence type="ECO:0000259" key="3">
    <source>
        <dbReference type="Pfam" id="PF08327"/>
    </source>
</evidence>
<dbReference type="InterPro" id="IPR023393">
    <property type="entry name" value="START-like_dom_sf"/>
</dbReference>
<accession>A0A2P8GBD6</accession>
<gene>
    <name evidence="4" type="ORF">CLV60_103142</name>
</gene>
<feature type="region of interest" description="Disordered" evidence="2">
    <location>
        <begin position="140"/>
        <end position="163"/>
    </location>
</feature>
<dbReference type="Proteomes" id="UP000241964">
    <property type="component" value="Unassembled WGS sequence"/>
</dbReference>